<feature type="compositionally biased region" description="Basic and acidic residues" evidence="5">
    <location>
        <begin position="10"/>
        <end position="23"/>
    </location>
</feature>
<evidence type="ECO:0000256" key="4">
    <source>
        <dbReference type="PROSITE-ProRule" id="PRU00473"/>
    </source>
</evidence>
<dbReference type="PANTHER" id="PTHR30329:SF21">
    <property type="entry name" value="LIPOPROTEIN YIAD-RELATED"/>
    <property type="match status" value="1"/>
</dbReference>
<keyword evidence="3" id="KW-0998">Cell outer membrane</keyword>
<evidence type="ECO:0000313" key="9">
    <source>
        <dbReference type="Proteomes" id="UP001501475"/>
    </source>
</evidence>
<keyword evidence="9" id="KW-1185">Reference proteome</keyword>
<feature type="region of interest" description="Disordered" evidence="5">
    <location>
        <begin position="73"/>
        <end position="119"/>
    </location>
</feature>
<reference evidence="9" key="1">
    <citation type="journal article" date="2019" name="Int. J. Syst. Evol. Microbiol.">
        <title>The Global Catalogue of Microorganisms (GCM) 10K type strain sequencing project: providing services to taxonomists for standard genome sequencing and annotation.</title>
        <authorList>
            <consortium name="The Broad Institute Genomics Platform"/>
            <consortium name="The Broad Institute Genome Sequencing Center for Infectious Disease"/>
            <person name="Wu L."/>
            <person name="Ma J."/>
        </authorList>
    </citation>
    <scope>NUCLEOTIDE SEQUENCE [LARGE SCALE GENOMIC DNA]</scope>
    <source>
        <strain evidence="9">JCM 15591</strain>
    </source>
</reference>
<dbReference type="Proteomes" id="UP001501475">
    <property type="component" value="Unassembled WGS sequence"/>
</dbReference>
<feature type="compositionally biased region" description="Low complexity" evidence="5">
    <location>
        <begin position="75"/>
        <end position="119"/>
    </location>
</feature>
<sequence length="364" mass="36207">MTQDASGGRSDGEGRWSAREHAHDGEVVGVERVATWAEETRRYRRSPGGWWWLALLLVPAILAALGSAIGGESGGAKAAGSTSSVTSTASTSGTTSSSTSNSPSSTSSDTATSGGSAAGDVSSGVFSISRSGDEVTVAADVPDEAGRTALLEAVKAAVGGAKIVDHVNVVPGAKAASTAAVSSALGSLTNAGDFGLAWDLKSLTAVGNVDSEDAKKSIGAALGAAWPDVRVQNDVVVGTDAAAVCSNLGGQITVALASTKITFQRGSTDVKSTSTGVIKKVASLLAACKDAKVTVTGYTDSSGSKAENLALSKGRATSVGKILTSNGVSSDRITIKGLADADPVANDNAPGGRVANRRVEITVN</sequence>
<evidence type="ECO:0000313" key="8">
    <source>
        <dbReference type="EMBL" id="GAA1767126.1"/>
    </source>
</evidence>
<gene>
    <name evidence="8" type="ORF">GCM10009810_27340</name>
</gene>
<evidence type="ECO:0000256" key="3">
    <source>
        <dbReference type="ARBA" id="ARBA00023237"/>
    </source>
</evidence>
<feature type="region of interest" description="Disordered" evidence="5">
    <location>
        <begin position="1"/>
        <end position="23"/>
    </location>
</feature>
<accession>A0ABP4X129</accession>
<dbReference type="InterPro" id="IPR050330">
    <property type="entry name" value="Bact_OuterMem_StrucFunc"/>
</dbReference>
<keyword evidence="6" id="KW-0812">Transmembrane</keyword>
<dbReference type="Pfam" id="PF21923">
    <property type="entry name" value="BON_like"/>
    <property type="match status" value="1"/>
</dbReference>
<feature type="transmembrane region" description="Helical" evidence="6">
    <location>
        <begin position="50"/>
        <end position="69"/>
    </location>
</feature>
<evidence type="ECO:0000256" key="1">
    <source>
        <dbReference type="ARBA" id="ARBA00004442"/>
    </source>
</evidence>
<evidence type="ECO:0000256" key="2">
    <source>
        <dbReference type="ARBA" id="ARBA00023136"/>
    </source>
</evidence>
<evidence type="ECO:0000256" key="6">
    <source>
        <dbReference type="SAM" id="Phobius"/>
    </source>
</evidence>
<proteinExistence type="predicted"/>
<evidence type="ECO:0000259" key="7">
    <source>
        <dbReference type="PROSITE" id="PS51123"/>
    </source>
</evidence>
<dbReference type="PANTHER" id="PTHR30329">
    <property type="entry name" value="STATOR ELEMENT OF FLAGELLAR MOTOR COMPLEX"/>
    <property type="match status" value="1"/>
</dbReference>
<keyword evidence="2 4" id="KW-0472">Membrane</keyword>
<dbReference type="Gene3D" id="3.30.1330.60">
    <property type="entry name" value="OmpA-like domain"/>
    <property type="match status" value="1"/>
</dbReference>
<comment type="caution">
    <text evidence="8">The sequence shown here is derived from an EMBL/GenBank/DDBJ whole genome shotgun (WGS) entry which is preliminary data.</text>
</comment>
<dbReference type="Pfam" id="PF00691">
    <property type="entry name" value="OmpA"/>
    <property type="match status" value="1"/>
</dbReference>
<dbReference type="InterPro" id="IPR054121">
    <property type="entry name" value="ArfA_BON-like"/>
</dbReference>
<name>A0ABP4X129_9MICO</name>
<dbReference type="InterPro" id="IPR036737">
    <property type="entry name" value="OmpA-like_sf"/>
</dbReference>
<feature type="domain" description="OmpA-like" evidence="7">
    <location>
        <begin position="250"/>
        <end position="364"/>
    </location>
</feature>
<evidence type="ECO:0000256" key="5">
    <source>
        <dbReference type="SAM" id="MobiDB-lite"/>
    </source>
</evidence>
<keyword evidence="6" id="KW-1133">Transmembrane helix</keyword>
<dbReference type="CDD" id="cd07185">
    <property type="entry name" value="OmpA_C-like"/>
    <property type="match status" value="1"/>
</dbReference>
<protein>
    <recommendedName>
        <fullName evidence="7">OmpA-like domain-containing protein</fullName>
    </recommendedName>
</protein>
<dbReference type="InterPro" id="IPR006665">
    <property type="entry name" value="OmpA-like"/>
</dbReference>
<dbReference type="PRINTS" id="PR01021">
    <property type="entry name" value="OMPADOMAIN"/>
</dbReference>
<dbReference type="InterPro" id="IPR006664">
    <property type="entry name" value="OMP_bac"/>
</dbReference>
<dbReference type="Gene3D" id="3.40.1520.20">
    <property type="match status" value="1"/>
</dbReference>
<dbReference type="PROSITE" id="PS51123">
    <property type="entry name" value="OMPA_2"/>
    <property type="match status" value="1"/>
</dbReference>
<organism evidence="8 9">
    <name type="scientific">Nostocoides vanveenii</name>
    <dbReference type="NCBI Taxonomy" id="330835"/>
    <lineage>
        <taxon>Bacteria</taxon>
        <taxon>Bacillati</taxon>
        <taxon>Actinomycetota</taxon>
        <taxon>Actinomycetes</taxon>
        <taxon>Micrococcales</taxon>
        <taxon>Intrasporangiaceae</taxon>
        <taxon>Nostocoides</taxon>
    </lineage>
</organism>
<comment type="subcellular location">
    <subcellularLocation>
        <location evidence="1">Cell outer membrane</location>
    </subcellularLocation>
</comment>
<dbReference type="RefSeq" id="WP_344067353.1">
    <property type="nucleotide sequence ID" value="NZ_BAAAPN010000057.1"/>
</dbReference>
<dbReference type="SUPFAM" id="SSF103088">
    <property type="entry name" value="OmpA-like"/>
    <property type="match status" value="1"/>
</dbReference>
<dbReference type="EMBL" id="BAAAPN010000057">
    <property type="protein sequence ID" value="GAA1767126.1"/>
    <property type="molecule type" value="Genomic_DNA"/>
</dbReference>